<proteinExistence type="predicted"/>
<organism evidence="1 2">
    <name type="scientific">Agromyces allii</name>
    <dbReference type="NCBI Taxonomy" id="393607"/>
    <lineage>
        <taxon>Bacteria</taxon>
        <taxon>Bacillati</taxon>
        <taxon>Actinomycetota</taxon>
        <taxon>Actinomycetes</taxon>
        <taxon>Micrococcales</taxon>
        <taxon>Microbacteriaceae</taxon>
        <taxon>Agromyces</taxon>
    </lineage>
</organism>
<accession>A0ABN2QMA3</accession>
<name>A0ABN2QMA3_9MICO</name>
<protein>
    <submittedName>
        <fullName evidence="1">Uncharacterized protein</fullName>
    </submittedName>
</protein>
<dbReference type="Proteomes" id="UP001499954">
    <property type="component" value="Unassembled WGS sequence"/>
</dbReference>
<dbReference type="RefSeq" id="WP_157416090.1">
    <property type="nucleotide sequence ID" value="NZ_BAAAMK010000004.1"/>
</dbReference>
<keyword evidence="2" id="KW-1185">Reference proteome</keyword>
<reference evidence="1 2" key="1">
    <citation type="journal article" date="2019" name="Int. J. Syst. Evol. Microbiol.">
        <title>The Global Catalogue of Microorganisms (GCM) 10K type strain sequencing project: providing services to taxonomists for standard genome sequencing and annotation.</title>
        <authorList>
            <consortium name="The Broad Institute Genomics Platform"/>
            <consortium name="The Broad Institute Genome Sequencing Center for Infectious Disease"/>
            <person name="Wu L."/>
            <person name="Ma J."/>
        </authorList>
    </citation>
    <scope>NUCLEOTIDE SEQUENCE [LARGE SCALE GENOMIC DNA]</scope>
    <source>
        <strain evidence="1 2">JCM 13584</strain>
    </source>
</reference>
<sequence>MSGQPEAIRVIADIETWWGQRLDRELIKAITSAPFSHLVAFYEEGNDLQRLYEGGHLPSLPEGSLRPIWGETMEPAAFNYRTAAKMLLYVDSVVEDSHRLEPFNIVGMEDAQRDHVYVRSEVRRDLEWLMYNRPLIEDGSILFTAKHRGLAKFGLWDQVLGRGTERSSAEWQMSGNVLAAMEGTATPIAQTADHETAYRSLLGGHTILDGRVSELSTLARIELPGLQGRTLQSVVQLRSSADEFVEWRGHLRSALSAVNLLNDTEQARAEAAAIVRDELTRSTEHLTRSMRRSPALSAFRAAGDGLTITALGAAGSAGVAALLNPSDPNLITGAVVGAVPGTVEAVRDIGKAFVEASHARRTGRAVWNILGSFDRDRRVRPRFRIG</sequence>
<dbReference type="EMBL" id="BAAAMK010000004">
    <property type="protein sequence ID" value="GAA1955036.1"/>
    <property type="molecule type" value="Genomic_DNA"/>
</dbReference>
<gene>
    <name evidence="1" type="ORF">GCM10009717_21230</name>
</gene>
<comment type="caution">
    <text evidence="1">The sequence shown here is derived from an EMBL/GenBank/DDBJ whole genome shotgun (WGS) entry which is preliminary data.</text>
</comment>
<evidence type="ECO:0000313" key="2">
    <source>
        <dbReference type="Proteomes" id="UP001499954"/>
    </source>
</evidence>
<evidence type="ECO:0000313" key="1">
    <source>
        <dbReference type="EMBL" id="GAA1955036.1"/>
    </source>
</evidence>